<evidence type="ECO:0000259" key="2">
    <source>
        <dbReference type="PROSITE" id="PS50404"/>
    </source>
</evidence>
<dbReference type="GO" id="GO:0016740">
    <property type="term" value="F:transferase activity"/>
    <property type="evidence" value="ECO:0007669"/>
    <property type="project" value="UniProtKB-KW"/>
</dbReference>
<dbReference type="SFLD" id="SFLDG00358">
    <property type="entry name" value="Main_(cytGST)"/>
    <property type="match status" value="1"/>
</dbReference>
<name>A0A1G7RJ25_9GAMM</name>
<evidence type="ECO:0000313" key="4">
    <source>
        <dbReference type="Proteomes" id="UP000198641"/>
    </source>
</evidence>
<dbReference type="PROSITE" id="PS50404">
    <property type="entry name" value="GST_NTER"/>
    <property type="match status" value="1"/>
</dbReference>
<reference evidence="3 4" key="1">
    <citation type="submission" date="2016-10" db="EMBL/GenBank/DDBJ databases">
        <authorList>
            <person name="de Groot N.N."/>
        </authorList>
    </citation>
    <scope>NUCLEOTIDE SEQUENCE [LARGE SCALE GENOMIC DNA]</scope>
    <source>
        <strain evidence="3 4">BH539</strain>
    </source>
</reference>
<dbReference type="InterPro" id="IPR036390">
    <property type="entry name" value="WH_DNA-bd_sf"/>
</dbReference>
<dbReference type="AlphaFoldDB" id="A0A1G7RJ25"/>
<keyword evidence="4" id="KW-1185">Reference proteome</keyword>
<dbReference type="SFLD" id="SFLDS00019">
    <property type="entry name" value="Glutathione_Transferase_(cytos"/>
    <property type="match status" value="1"/>
</dbReference>
<dbReference type="InterPro" id="IPR013196">
    <property type="entry name" value="HTH_11"/>
</dbReference>
<dbReference type="Gene3D" id="1.20.1050.10">
    <property type="match status" value="1"/>
</dbReference>
<keyword evidence="3" id="KW-0808">Transferase</keyword>
<dbReference type="Proteomes" id="UP000198641">
    <property type="component" value="Unassembled WGS sequence"/>
</dbReference>
<sequence length="355" mass="37746">MSRKTRLQDIVLVMRRHEGPVSGTTLAETLGISLRTLYQDIAVLKAVGADIEHLPGTGYTLAPGVLLPALMLTDEQLDALSLGLVKVQDAEGPLAAPAAQLRDKVADALPDEQAQRLTGLKSDQGSAGLAAANPVSEGPWGSDRGEETATGELVFYTHPLSRGSIVHWMLEELGVAYRTVVLDYGTSMKAPDYLAINPMGKVPAIRHGDVVVTETAAICAYLADAFPQAGLAPPLALRGDYYRWLFFAAGPLETAVSLNGLLGVYPDERQQMKLGCGSLQAVADTLAGAVAGKRYIAGDAFSAADIYVGAHLSWGLQFGSIPWRPEFEAYCAGLNERPARQRSEAFLQQAMAQGA</sequence>
<proteinExistence type="predicted"/>
<gene>
    <name evidence="3" type="ORF">SAMN05216571_104293</name>
</gene>
<accession>A0A1G7RJ25</accession>
<dbReference type="PANTHER" id="PTHR44051:SF21">
    <property type="entry name" value="GLUTATHIONE S-TRANSFERASE FAMILY PROTEIN"/>
    <property type="match status" value="1"/>
</dbReference>
<dbReference type="PANTHER" id="PTHR44051">
    <property type="entry name" value="GLUTATHIONE S-TRANSFERASE-RELATED"/>
    <property type="match status" value="1"/>
</dbReference>
<dbReference type="InterPro" id="IPR036388">
    <property type="entry name" value="WH-like_DNA-bd_sf"/>
</dbReference>
<evidence type="ECO:0000256" key="1">
    <source>
        <dbReference type="SAM" id="MobiDB-lite"/>
    </source>
</evidence>
<dbReference type="Pfam" id="PF08279">
    <property type="entry name" value="HTH_11"/>
    <property type="match status" value="1"/>
</dbReference>
<dbReference type="RefSeq" id="WP_092524972.1">
    <property type="nucleotide sequence ID" value="NZ_FNCI01000004.1"/>
</dbReference>
<dbReference type="CDD" id="cd03046">
    <property type="entry name" value="GST_N_GTT1_like"/>
    <property type="match status" value="1"/>
</dbReference>
<dbReference type="STRING" id="284577.SAMN05216571_104293"/>
<dbReference type="InterPro" id="IPR036282">
    <property type="entry name" value="Glutathione-S-Trfase_C_sf"/>
</dbReference>
<dbReference type="InterPro" id="IPR036249">
    <property type="entry name" value="Thioredoxin-like_sf"/>
</dbReference>
<dbReference type="SUPFAM" id="SSF52833">
    <property type="entry name" value="Thioredoxin-like"/>
    <property type="match status" value="1"/>
</dbReference>
<dbReference type="CDD" id="cd03207">
    <property type="entry name" value="GST_C_8"/>
    <property type="match status" value="1"/>
</dbReference>
<dbReference type="EMBL" id="FNCI01000004">
    <property type="protein sequence ID" value="SDG10742.1"/>
    <property type="molecule type" value="Genomic_DNA"/>
</dbReference>
<dbReference type="InterPro" id="IPR040079">
    <property type="entry name" value="Glutathione_S-Trfase"/>
</dbReference>
<evidence type="ECO:0000313" key="3">
    <source>
        <dbReference type="EMBL" id="SDG10742.1"/>
    </source>
</evidence>
<dbReference type="Gene3D" id="1.10.10.10">
    <property type="entry name" value="Winged helix-like DNA-binding domain superfamily/Winged helix DNA-binding domain"/>
    <property type="match status" value="1"/>
</dbReference>
<feature type="domain" description="GST N-terminal" evidence="2">
    <location>
        <begin position="150"/>
        <end position="230"/>
    </location>
</feature>
<dbReference type="SUPFAM" id="SSF46785">
    <property type="entry name" value="Winged helix' DNA-binding domain"/>
    <property type="match status" value="1"/>
</dbReference>
<feature type="region of interest" description="Disordered" evidence="1">
    <location>
        <begin position="124"/>
        <end position="145"/>
    </location>
</feature>
<organism evidence="3 4">
    <name type="scientific">Onishia taeanensis</name>
    <dbReference type="NCBI Taxonomy" id="284577"/>
    <lineage>
        <taxon>Bacteria</taxon>
        <taxon>Pseudomonadati</taxon>
        <taxon>Pseudomonadota</taxon>
        <taxon>Gammaproteobacteria</taxon>
        <taxon>Oceanospirillales</taxon>
        <taxon>Halomonadaceae</taxon>
        <taxon>Onishia</taxon>
    </lineage>
</organism>
<dbReference type="SFLD" id="SFLDG01150">
    <property type="entry name" value="Main.1:_Beta-like"/>
    <property type="match status" value="1"/>
</dbReference>
<dbReference type="SUPFAM" id="SSF47616">
    <property type="entry name" value="GST C-terminal domain-like"/>
    <property type="match status" value="1"/>
</dbReference>
<dbReference type="Pfam" id="PF13409">
    <property type="entry name" value="GST_N_2"/>
    <property type="match status" value="1"/>
</dbReference>
<dbReference type="Gene3D" id="3.40.30.10">
    <property type="entry name" value="Glutaredoxin"/>
    <property type="match status" value="1"/>
</dbReference>
<dbReference type="OrthoDB" id="5740960at2"/>
<dbReference type="InterPro" id="IPR004045">
    <property type="entry name" value="Glutathione_S-Trfase_N"/>
</dbReference>
<protein>
    <submittedName>
        <fullName evidence="3">Glutathione S-transferase</fullName>
    </submittedName>
</protein>